<evidence type="ECO:0000313" key="2">
    <source>
        <dbReference type="Proteomes" id="UP000078468"/>
    </source>
</evidence>
<reference evidence="1 2" key="1">
    <citation type="submission" date="2016-05" db="EMBL/GenBank/DDBJ databases">
        <title>Non-Contiguous Finished Genome Sequence of Streptomyces parvulus 2297 Integrated Site-Specifically with Actinophage R4.</title>
        <authorList>
            <person name="Nishizawa T."/>
            <person name="Miura T."/>
            <person name="Harada C."/>
            <person name="Guo Y."/>
            <person name="Narisawa K."/>
            <person name="Ohta H."/>
            <person name="Takahashi H."/>
            <person name="Shirai M."/>
        </authorList>
    </citation>
    <scope>NUCLEOTIDE SEQUENCE [LARGE SCALE GENOMIC DNA]</scope>
    <source>
        <strain evidence="1 2">2297</strain>
    </source>
</reference>
<proteinExistence type="predicted"/>
<dbReference type="Proteomes" id="UP000078468">
    <property type="component" value="Chromosome"/>
</dbReference>
<evidence type="ECO:0000313" key="1">
    <source>
        <dbReference type="EMBL" id="ANJ05995.1"/>
    </source>
</evidence>
<name>A0A191UTH6_9ACTN</name>
<dbReference type="EMBL" id="CP015866">
    <property type="protein sequence ID" value="ANJ05995.1"/>
    <property type="molecule type" value="Genomic_DNA"/>
</dbReference>
<dbReference type="AlphaFoldDB" id="A0A191UTH6"/>
<dbReference type="KEGG" id="spav:Spa2297_02745"/>
<accession>A0A191UTH6</accession>
<gene>
    <name evidence="1" type="ORF">Spa2297_02745</name>
</gene>
<organism evidence="1 2">
    <name type="scientific">Streptomyces parvulus</name>
    <dbReference type="NCBI Taxonomy" id="146923"/>
    <lineage>
        <taxon>Bacteria</taxon>
        <taxon>Bacillati</taxon>
        <taxon>Actinomycetota</taxon>
        <taxon>Actinomycetes</taxon>
        <taxon>Kitasatosporales</taxon>
        <taxon>Streptomycetaceae</taxon>
        <taxon>Streptomyces</taxon>
    </lineage>
</organism>
<sequence length="403" mass="43287">MTRGWAVDRILRSWWTVGVLTCLALASLIARGVLVDQGVLYGRMQVLRVDGIIASVAVLALAFGLAHRPAGSAPRPEGVAAPERWNIVTGALGLLVLIVSVVSLFSPVDRPGLPKAACPNARTQGAQYVGLTSGKLGNNSRSGPGRAFPANGRFPTDCSVGFADYCLGDPILDDTGSTEHQEWVTGRWLRMVKQPPGWRQNVAGLLSDESPGNQFITDAFVIPATNYEGLELAGEEVCGPQFPAERAELGAFTWKRYEGDKEPSVELAATSDHAVNIGFSVYLPPGEGFRENGMVFPLYDESLTAPQNPGRVSPKSGNRKTITWVYSEALRARLLPGHKGPAHIVLMAIPCIGNNLPDEISKGDLARYDITPKGFPRNSALKPAEQNRALRTKLARAACQANV</sequence>
<protein>
    <submittedName>
        <fullName evidence="1">Uncharacterized protein</fullName>
    </submittedName>
</protein>